<protein>
    <submittedName>
        <fullName evidence="1">Uncharacterized protein</fullName>
    </submittedName>
</protein>
<gene>
    <name evidence="1" type="ORF">H7C18_12240</name>
</gene>
<proteinExistence type="predicted"/>
<evidence type="ECO:0000313" key="1">
    <source>
        <dbReference type="EMBL" id="MBB6731682.1"/>
    </source>
</evidence>
<dbReference type="RefSeq" id="WP_185129352.1">
    <property type="nucleotide sequence ID" value="NZ_JACJVO010000013.1"/>
</dbReference>
<dbReference type="Proteomes" id="UP000564644">
    <property type="component" value="Unassembled WGS sequence"/>
</dbReference>
<evidence type="ECO:0000313" key="2">
    <source>
        <dbReference type="Proteomes" id="UP000564644"/>
    </source>
</evidence>
<dbReference type="AlphaFoldDB" id="A0A7X0SKJ1"/>
<sequence length="105" mass="11450">MNLGAGFTYLNIQVARYETILYTPSGLTNAEIEIPTAYLLPEFKRGFTFDATVTDIHAAAHEVTNAEFDDLGGGVYHYQTGFSSGGVIYANPGNWTACTRRCICS</sequence>
<accession>A0A7X0SKJ1</accession>
<keyword evidence="2" id="KW-1185">Reference proteome</keyword>
<organism evidence="1 2">
    <name type="scientific">Cohnella zeiphila</name>
    <dbReference type="NCBI Taxonomy" id="2761120"/>
    <lineage>
        <taxon>Bacteria</taxon>
        <taxon>Bacillati</taxon>
        <taxon>Bacillota</taxon>
        <taxon>Bacilli</taxon>
        <taxon>Bacillales</taxon>
        <taxon>Paenibacillaceae</taxon>
        <taxon>Cohnella</taxon>
    </lineage>
</organism>
<comment type="caution">
    <text evidence="1">The sequence shown here is derived from an EMBL/GenBank/DDBJ whole genome shotgun (WGS) entry which is preliminary data.</text>
</comment>
<reference evidence="1 2" key="1">
    <citation type="submission" date="2020-08" db="EMBL/GenBank/DDBJ databases">
        <title>Cohnella phylogeny.</title>
        <authorList>
            <person name="Dunlap C."/>
        </authorList>
    </citation>
    <scope>NUCLEOTIDE SEQUENCE [LARGE SCALE GENOMIC DNA]</scope>
    <source>
        <strain evidence="1 2">CBP 2801</strain>
    </source>
</reference>
<dbReference type="EMBL" id="JACJVO010000013">
    <property type="protein sequence ID" value="MBB6731682.1"/>
    <property type="molecule type" value="Genomic_DNA"/>
</dbReference>
<name>A0A7X0SKJ1_9BACL</name>